<keyword evidence="2 6" id="KW-0812">Transmembrane</keyword>
<evidence type="ECO:0000313" key="8">
    <source>
        <dbReference type="EMBL" id="QRQ82140.1"/>
    </source>
</evidence>
<proteinExistence type="predicted"/>
<organism evidence="8 9">
    <name type="scientific">Paralysiella testudinis</name>
    <dbReference type="NCBI Taxonomy" id="2809020"/>
    <lineage>
        <taxon>Bacteria</taxon>
        <taxon>Pseudomonadati</taxon>
        <taxon>Pseudomonadota</taxon>
        <taxon>Betaproteobacteria</taxon>
        <taxon>Neisseriales</taxon>
        <taxon>Neisseriaceae</taxon>
        <taxon>Paralysiella</taxon>
    </lineage>
</organism>
<reference evidence="8" key="1">
    <citation type="submission" date="2021-02" db="EMBL/GenBank/DDBJ databases">
        <title>Neisseriaceae sp. 26B isolated from the cloaca of a Common Toad-headed Turtle (Mesoclemmys nasuta).</title>
        <authorList>
            <person name="Spergser J."/>
            <person name="Busse H.-J."/>
        </authorList>
    </citation>
    <scope>NUCLEOTIDE SEQUENCE</scope>
    <source>
        <strain evidence="8">26B</strain>
    </source>
</reference>
<feature type="domain" description="ResB-like" evidence="7">
    <location>
        <begin position="27"/>
        <end position="658"/>
    </location>
</feature>
<feature type="transmembrane region" description="Helical" evidence="6">
    <location>
        <begin position="81"/>
        <end position="101"/>
    </location>
</feature>
<keyword evidence="4 6" id="KW-1133">Transmembrane helix</keyword>
<dbReference type="RefSeq" id="WP_230339430.1">
    <property type="nucleotide sequence ID" value="NZ_CP069798.1"/>
</dbReference>
<dbReference type="AlphaFoldDB" id="A0A892ZI21"/>
<dbReference type="InterPro" id="IPR007816">
    <property type="entry name" value="ResB-like_domain"/>
</dbReference>
<keyword evidence="9" id="KW-1185">Reference proteome</keyword>
<comment type="subcellular location">
    <subcellularLocation>
        <location evidence="1">Membrane</location>
        <topology evidence="1">Multi-pass membrane protein</topology>
    </subcellularLocation>
</comment>
<evidence type="ECO:0000256" key="5">
    <source>
        <dbReference type="ARBA" id="ARBA00023136"/>
    </source>
</evidence>
<dbReference type="PANTHER" id="PTHR31566">
    <property type="entry name" value="CYTOCHROME C BIOGENESIS PROTEIN CCS1, CHLOROPLASTIC"/>
    <property type="match status" value="1"/>
</dbReference>
<dbReference type="Proteomes" id="UP000653156">
    <property type="component" value="Chromosome"/>
</dbReference>
<evidence type="ECO:0000256" key="3">
    <source>
        <dbReference type="ARBA" id="ARBA00022748"/>
    </source>
</evidence>
<dbReference type="GO" id="GO:0016020">
    <property type="term" value="C:membrane"/>
    <property type="evidence" value="ECO:0007669"/>
    <property type="project" value="UniProtKB-SubCell"/>
</dbReference>
<dbReference type="Pfam" id="PF05140">
    <property type="entry name" value="ResB"/>
    <property type="match status" value="1"/>
</dbReference>
<dbReference type="PANTHER" id="PTHR31566:SF0">
    <property type="entry name" value="CYTOCHROME C BIOGENESIS PROTEIN CCS1, CHLOROPLASTIC"/>
    <property type="match status" value="1"/>
</dbReference>
<keyword evidence="3" id="KW-0201">Cytochrome c-type biogenesis</keyword>
<evidence type="ECO:0000256" key="4">
    <source>
        <dbReference type="ARBA" id="ARBA00022989"/>
    </source>
</evidence>
<evidence type="ECO:0000256" key="2">
    <source>
        <dbReference type="ARBA" id="ARBA00022692"/>
    </source>
</evidence>
<keyword evidence="5 6" id="KW-0472">Membrane</keyword>
<evidence type="ECO:0000313" key="9">
    <source>
        <dbReference type="Proteomes" id="UP000653156"/>
    </source>
</evidence>
<feature type="transmembrane region" description="Helical" evidence="6">
    <location>
        <begin position="609"/>
        <end position="627"/>
    </location>
</feature>
<dbReference type="KEGG" id="ptes:JQU52_01515"/>
<dbReference type="InterPro" id="IPR023494">
    <property type="entry name" value="Cyt_c_bgen_Ccs1/CcsB/ResB"/>
</dbReference>
<protein>
    <submittedName>
        <fullName evidence="8">Cytochrome c biogenesis protein ResB</fullName>
    </submittedName>
</protein>
<sequence>MAKSSPAKSAASVPLIRRPWFAFLSSMRFAVALLCLLGIASVIGTVLKQNEPMSGYLAKFGPFWHPIFDFLGLYDVYSSSWFVVIMLFLVLSTGLCLWRNIPPFVREMRSFRIKATRQSLANMQHNALLAAPPTAEVVRRYFEVSGFTVKTQQRDNGDVLLAAKKGSASKLGYICAHMAIIVICLGGLIDSNMGLKLGVLSGRLVPDADTIMAKDFQPHSKLSSNTLSFRGDVNINEGQGADVVFLNTGKGFLVQDLPFSVELRKFHVDYYDTGMPKNFASDITVIDKKTGAKQEATIKVNHPLTVDGVTIYQASFGDGGSDLRFQSWDLGSSSPESVALKAVSMNAFPLALREQQYRLEFDEFRPINVEDTEHSTKASGWQQKMHDVRSVKKEKTARNVGPTITYKIRDNAGQAHEYMNYMFPLQRDGDWFYATGERSGIGADFRWLMLPADRDGKLTTFMHLRQILQNPEMRDKLAAEAVKGVDPQMQAAFGEAVRNVLRLFSEGGYVALNDFVQEKIPAAEQDRMRDFFYQVLYGATSLALDEAVQAQGQAPWPASDDVRNRFLLNSLDGYTGLTRFSAPLLMQLDAFKEVRSSGLQMTRSPGQSLVYLGSVLLILGSIFMFYVREKRIWALFGHDGMRLAMSATRHQRDLDSEFPQHVAKLTQLAKDLSHE</sequence>
<dbReference type="EMBL" id="CP069798">
    <property type="protein sequence ID" value="QRQ82140.1"/>
    <property type="molecule type" value="Genomic_DNA"/>
</dbReference>
<evidence type="ECO:0000256" key="1">
    <source>
        <dbReference type="ARBA" id="ARBA00004141"/>
    </source>
</evidence>
<feature type="transmembrane region" description="Helical" evidence="6">
    <location>
        <begin position="171"/>
        <end position="189"/>
    </location>
</feature>
<evidence type="ECO:0000259" key="7">
    <source>
        <dbReference type="Pfam" id="PF05140"/>
    </source>
</evidence>
<dbReference type="GO" id="GO:0017004">
    <property type="term" value="P:cytochrome complex assembly"/>
    <property type="evidence" value="ECO:0007669"/>
    <property type="project" value="UniProtKB-KW"/>
</dbReference>
<accession>A0A892ZI21</accession>
<evidence type="ECO:0000256" key="6">
    <source>
        <dbReference type="SAM" id="Phobius"/>
    </source>
</evidence>
<gene>
    <name evidence="8" type="ORF">JQU52_01515</name>
</gene>
<name>A0A892ZI21_9NEIS</name>